<organism evidence="2 3">
    <name type="scientific">candidate division WOR-3 bacterium</name>
    <dbReference type="NCBI Taxonomy" id="2052148"/>
    <lineage>
        <taxon>Bacteria</taxon>
        <taxon>Bacteria division WOR-3</taxon>
    </lineage>
</organism>
<protein>
    <submittedName>
        <fullName evidence="2">Uncharacterized protein</fullName>
    </submittedName>
</protein>
<comment type="caution">
    <text evidence="2">The sequence shown here is derived from an EMBL/GenBank/DDBJ whole genome shotgun (WGS) entry which is preliminary data.</text>
</comment>
<evidence type="ECO:0000313" key="3">
    <source>
        <dbReference type="Proteomes" id="UP000264062"/>
    </source>
</evidence>
<feature type="compositionally biased region" description="Basic and acidic residues" evidence="1">
    <location>
        <begin position="34"/>
        <end position="59"/>
    </location>
</feature>
<gene>
    <name evidence="2" type="ORF">DCW38_06625</name>
</gene>
<evidence type="ECO:0000256" key="1">
    <source>
        <dbReference type="SAM" id="MobiDB-lite"/>
    </source>
</evidence>
<name>A0A350HBC2_UNCW3</name>
<proteinExistence type="predicted"/>
<dbReference type="AlphaFoldDB" id="A0A350HBC2"/>
<evidence type="ECO:0000313" key="2">
    <source>
        <dbReference type="EMBL" id="HAV92838.1"/>
    </source>
</evidence>
<sequence>MVRSSRQSGFGGNKGREDDTGTICGIRSAPESNKPLEEGGGGEHDKSVCDRDSCKKESK</sequence>
<dbReference type="Proteomes" id="UP000264062">
    <property type="component" value="Unassembled WGS sequence"/>
</dbReference>
<accession>A0A350HBC2</accession>
<dbReference type="EMBL" id="DMZY01000194">
    <property type="protein sequence ID" value="HAV92838.1"/>
    <property type="molecule type" value="Genomic_DNA"/>
</dbReference>
<feature type="region of interest" description="Disordered" evidence="1">
    <location>
        <begin position="1"/>
        <end position="59"/>
    </location>
</feature>
<reference evidence="2 3" key="1">
    <citation type="journal article" date="2018" name="Nat. Biotechnol.">
        <title>A standardized bacterial taxonomy based on genome phylogeny substantially revises the tree of life.</title>
        <authorList>
            <person name="Parks D.H."/>
            <person name="Chuvochina M."/>
            <person name="Waite D.W."/>
            <person name="Rinke C."/>
            <person name="Skarshewski A."/>
            <person name="Chaumeil P.A."/>
            <person name="Hugenholtz P."/>
        </authorList>
    </citation>
    <scope>NUCLEOTIDE SEQUENCE [LARGE SCALE GENOMIC DNA]</scope>
    <source>
        <strain evidence="2">UBA9956</strain>
    </source>
</reference>